<dbReference type="InterPro" id="IPR014719">
    <property type="entry name" value="Ribosomal_bL12_C/ClpS-like"/>
</dbReference>
<dbReference type="RefSeq" id="WP_307479454.1">
    <property type="nucleotide sequence ID" value="NZ_JAUSUB010000039.1"/>
</dbReference>
<organism evidence="2 3">
    <name type="scientific">Cytobacillus purgationiresistens</name>
    <dbReference type="NCBI Taxonomy" id="863449"/>
    <lineage>
        <taxon>Bacteria</taxon>
        <taxon>Bacillati</taxon>
        <taxon>Bacillota</taxon>
        <taxon>Bacilli</taxon>
        <taxon>Bacillales</taxon>
        <taxon>Bacillaceae</taxon>
        <taxon>Cytobacillus</taxon>
    </lineage>
</organism>
<keyword evidence="1" id="KW-1133">Transmembrane helix</keyword>
<keyword evidence="2" id="KW-0687">Ribonucleoprotein</keyword>
<keyword evidence="1" id="KW-0472">Membrane</keyword>
<reference evidence="2 3" key="1">
    <citation type="submission" date="2023-07" db="EMBL/GenBank/DDBJ databases">
        <title>Genomic Encyclopedia of Type Strains, Phase IV (KMG-IV): sequencing the most valuable type-strain genomes for metagenomic binning, comparative biology and taxonomic classification.</title>
        <authorList>
            <person name="Goeker M."/>
        </authorList>
    </citation>
    <scope>NUCLEOTIDE SEQUENCE [LARGE SCALE GENOMIC DNA]</scope>
    <source>
        <strain evidence="2 3">DSM 23494</strain>
    </source>
</reference>
<evidence type="ECO:0000256" key="1">
    <source>
        <dbReference type="SAM" id="Phobius"/>
    </source>
</evidence>
<dbReference type="Gene3D" id="3.30.1390.10">
    <property type="match status" value="1"/>
</dbReference>
<dbReference type="Proteomes" id="UP001238088">
    <property type="component" value="Unassembled WGS sequence"/>
</dbReference>
<dbReference type="GO" id="GO:0005840">
    <property type="term" value="C:ribosome"/>
    <property type="evidence" value="ECO:0007669"/>
    <property type="project" value="UniProtKB-KW"/>
</dbReference>
<keyword evidence="3" id="KW-1185">Reference proteome</keyword>
<proteinExistence type="predicted"/>
<keyword evidence="1" id="KW-0812">Transmembrane</keyword>
<gene>
    <name evidence="2" type="ORF">J2S17_005332</name>
</gene>
<feature type="transmembrane region" description="Helical" evidence="1">
    <location>
        <begin position="6"/>
        <end position="25"/>
    </location>
</feature>
<protein>
    <submittedName>
        <fullName evidence="2">Ribosomal protein L7/L12</fullName>
    </submittedName>
</protein>
<keyword evidence="2" id="KW-0689">Ribosomal protein</keyword>
<name>A0ABU0AQA6_9BACI</name>
<comment type="caution">
    <text evidence="2">The sequence shown here is derived from an EMBL/GenBank/DDBJ whole genome shotgun (WGS) entry which is preliminary data.</text>
</comment>
<accession>A0ABU0AQA6</accession>
<evidence type="ECO:0000313" key="2">
    <source>
        <dbReference type="EMBL" id="MDQ0273400.1"/>
    </source>
</evidence>
<sequence>MLFKLALLIITVCLIIYIFLLQHKVKKLQKKLNKHLQKQQSMTISNNKELEERVTYMRKNGHSSVEIIKFVRGETDLGLVQAKKYVDRVLNQ</sequence>
<dbReference type="EMBL" id="JAUSUB010000039">
    <property type="protein sequence ID" value="MDQ0273400.1"/>
    <property type="molecule type" value="Genomic_DNA"/>
</dbReference>
<evidence type="ECO:0000313" key="3">
    <source>
        <dbReference type="Proteomes" id="UP001238088"/>
    </source>
</evidence>